<reference evidence="3" key="1">
    <citation type="submission" date="2017-02" db="UniProtKB">
        <authorList>
            <consortium name="WormBaseParasite"/>
        </authorList>
    </citation>
    <scope>IDENTIFICATION</scope>
</reference>
<dbReference type="WBParaSite" id="SMUV_0000632001-mRNA-1">
    <property type="protein sequence ID" value="SMUV_0000632001-mRNA-1"/>
    <property type="gene ID" value="SMUV_0000632001"/>
</dbReference>
<protein>
    <submittedName>
        <fullName evidence="3">TerC family protein</fullName>
    </submittedName>
</protein>
<evidence type="ECO:0000313" key="2">
    <source>
        <dbReference type="Proteomes" id="UP000046393"/>
    </source>
</evidence>
<keyword evidence="1" id="KW-0472">Membrane</keyword>
<name>A0A0N5ANW6_9BILA</name>
<organism evidence="2 3">
    <name type="scientific">Syphacia muris</name>
    <dbReference type="NCBI Taxonomy" id="451379"/>
    <lineage>
        <taxon>Eukaryota</taxon>
        <taxon>Metazoa</taxon>
        <taxon>Ecdysozoa</taxon>
        <taxon>Nematoda</taxon>
        <taxon>Chromadorea</taxon>
        <taxon>Rhabditida</taxon>
        <taxon>Spirurina</taxon>
        <taxon>Oxyuridomorpha</taxon>
        <taxon>Oxyuroidea</taxon>
        <taxon>Oxyuridae</taxon>
        <taxon>Syphacia</taxon>
    </lineage>
</organism>
<dbReference type="AlphaFoldDB" id="A0A0N5ANW6"/>
<keyword evidence="1" id="KW-1133">Transmembrane helix</keyword>
<dbReference type="Proteomes" id="UP000046393">
    <property type="component" value="Unplaced"/>
</dbReference>
<sequence length="45" mass="5210">MLRDHDFVLFIPLLLLDVVVVFSRGLAVDVRRVRWLRGESIFALG</sequence>
<keyword evidence="1" id="KW-0812">Transmembrane</keyword>
<evidence type="ECO:0000256" key="1">
    <source>
        <dbReference type="SAM" id="Phobius"/>
    </source>
</evidence>
<feature type="transmembrane region" description="Helical" evidence="1">
    <location>
        <begin position="6"/>
        <end position="27"/>
    </location>
</feature>
<accession>A0A0N5ANW6</accession>
<proteinExistence type="predicted"/>
<keyword evidence="2" id="KW-1185">Reference proteome</keyword>
<evidence type="ECO:0000313" key="3">
    <source>
        <dbReference type="WBParaSite" id="SMUV_0000632001-mRNA-1"/>
    </source>
</evidence>